<keyword evidence="5" id="KW-0472">Membrane</keyword>
<keyword evidence="4" id="KW-0233">DNA recombination</keyword>
<dbReference type="InterPro" id="IPR012337">
    <property type="entry name" value="RNaseH-like_sf"/>
</dbReference>
<dbReference type="InterPro" id="IPR002559">
    <property type="entry name" value="Transposase_11"/>
</dbReference>
<gene>
    <name evidence="7" type="ORF">ERX46_12280</name>
</gene>
<dbReference type="PANTHER" id="PTHR33258">
    <property type="entry name" value="TRANSPOSASE INSL FOR INSERTION SEQUENCE ELEMENT IS186A-RELATED"/>
    <property type="match status" value="1"/>
</dbReference>
<reference evidence="7 8" key="1">
    <citation type="submission" date="2019-02" db="EMBL/GenBank/DDBJ databases">
        <title>Genome sequence of the sea-ice species Brumimicrobium glaciale.</title>
        <authorList>
            <person name="Bowman J.P."/>
        </authorList>
    </citation>
    <scope>NUCLEOTIDE SEQUENCE [LARGE SCALE GENOMIC DNA]</scope>
    <source>
        <strain evidence="7 8">IC156</strain>
    </source>
</reference>
<evidence type="ECO:0000256" key="5">
    <source>
        <dbReference type="SAM" id="Phobius"/>
    </source>
</evidence>
<evidence type="ECO:0000259" key="6">
    <source>
        <dbReference type="Pfam" id="PF01609"/>
    </source>
</evidence>
<dbReference type="GO" id="GO:0006313">
    <property type="term" value="P:DNA transposition"/>
    <property type="evidence" value="ECO:0007669"/>
    <property type="project" value="InterPro"/>
</dbReference>
<organism evidence="7 8">
    <name type="scientific">Brumimicrobium glaciale</name>
    <dbReference type="NCBI Taxonomy" id="200475"/>
    <lineage>
        <taxon>Bacteria</taxon>
        <taxon>Pseudomonadati</taxon>
        <taxon>Bacteroidota</taxon>
        <taxon>Flavobacteriia</taxon>
        <taxon>Flavobacteriales</taxon>
        <taxon>Crocinitomicaceae</taxon>
        <taxon>Brumimicrobium</taxon>
    </lineage>
</organism>
<dbReference type="GO" id="GO:0003677">
    <property type="term" value="F:DNA binding"/>
    <property type="evidence" value="ECO:0007669"/>
    <property type="project" value="UniProtKB-KW"/>
</dbReference>
<dbReference type="SUPFAM" id="SSF53098">
    <property type="entry name" value="Ribonuclease H-like"/>
    <property type="match status" value="1"/>
</dbReference>
<evidence type="ECO:0000256" key="4">
    <source>
        <dbReference type="ARBA" id="ARBA00023172"/>
    </source>
</evidence>
<dbReference type="Proteomes" id="UP000293952">
    <property type="component" value="Unassembled WGS sequence"/>
</dbReference>
<evidence type="ECO:0000256" key="2">
    <source>
        <dbReference type="ARBA" id="ARBA00022578"/>
    </source>
</evidence>
<dbReference type="Gene3D" id="3.90.350.10">
    <property type="entry name" value="Transposase Inhibitor Protein From Tn5, Chain A, domain 1"/>
    <property type="match status" value="1"/>
</dbReference>
<dbReference type="Pfam" id="PF01609">
    <property type="entry name" value="DDE_Tnp_1"/>
    <property type="match status" value="1"/>
</dbReference>
<dbReference type="EMBL" id="SETE01000005">
    <property type="protein sequence ID" value="RYM32832.1"/>
    <property type="molecule type" value="Genomic_DNA"/>
</dbReference>
<comment type="caution">
    <text evidence="7">The sequence shown here is derived from an EMBL/GenBank/DDBJ whole genome shotgun (WGS) entry which is preliminary data.</text>
</comment>
<feature type="transmembrane region" description="Helical" evidence="5">
    <location>
        <begin position="341"/>
        <end position="361"/>
    </location>
</feature>
<accession>A0A4Q4KHZ8</accession>
<keyword evidence="5" id="KW-0812">Transmembrane</keyword>
<dbReference type="AlphaFoldDB" id="A0A4Q4KHZ8"/>
<dbReference type="GO" id="GO:0004803">
    <property type="term" value="F:transposase activity"/>
    <property type="evidence" value="ECO:0007669"/>
    <property type="project" value="InterPro"/>
</dbReference>
<evidence type="ECO:0000313" key="7">
    <source>
        <dbReference type="EMBL" id="RYM32832.1"/>
    </source>
</evidence>
<dbReference type="RefSeq" id="WP_130094170.1">
    <property type="nucleotide sequence ID" value="NZ_SETE01000005.1"/>
</dbReference>
<keyword evidence="8" id="KW-1185">Reference proteome</keyword>
<dbReference type="NCBIfam" id="NF033592">
    <property type="entry name" value="transpos_IS4_1"/>
    <property type="match status" value="1"/>
</dbReference>
<sequence>MEIKLHKILNEIGIDDDFLTKIAYETALIKRQRLIKPADILFATCFEAINGTASFNDIASKIDAIGGESVSRQAVWKKATEPCIDFFKKVLEKCMLSKIEKGGFKNKTKYKRILVQDSTIVKLPFRLFEIFSGVSNGHSKVCNARIQGVYDLIAEEFIEFSIDPYSKNDLKVAANLPIQKYDLTLRDRGYFTVDEIERHIYNQADCIFRYKHRTTILDPVTHNNINILDVLKKENSLDMMVKLGPKSKTPVRIVAYPISEELANNRRHKAKKENKSKPSKEYLELLSWSIYITTVPKEEAEYVTLYKLYSLRWRIEIIFKNWKSNMAFDKIHNVSKIQLDILMLARFIIIIIFSQIIYSTARKMVKEYSKKDLSMIKLTHYLCRNPEQINKLINELVKQPKSTASVIESISKYCTYERRKRTNFVELMYEMMA</sequence>
<protein>
    <submittedName>
        <fullName evidence="7">IS4 family transposase</fullName>
    </submittedName>
</protein>
<name>A0A4Q4KHZ8_9FLAO</name>
<keyword evidence="3" id="KW-0238">DNA-binding</keyword>
<evidence type="ECO:0000313" key="8">
    <source>
        <dbReference type="Proteomes" id="UP000293952"/>
    </source>
</evidence>
<dbReference type="OrthoDB" id="157819at2"/>
<proteinExistence type="inferred from homology"/>
<evidence type="ECO:0000256" key="3">
    <source>
        <dbReference type="ARBA" id="ARBA00023125"/>
    </source>
</evidence>
<keyword evidence="2" id="KW-0815">Transposition</keyword>
<keyword evidence="5" id="KW-1133">Transmembrane helix</keyword>
<dbReference type="PANTHER" id="PTHR33258:SF1">
    <property type="entry name" value="TRANSPOSASE INSL FOR INSERTION SEQUENCE ELEMENT IS186A-RELATED"/>
    <property type="match status" value="1"/>
</dbReference>
<evidence type="ECO:0000256" key="1">
    <source>
        <dbReference type="ARBA" id="ARBA00010075"/>
    </source>
</evidence>
<feature type="domain" description="Transposase IS4-like" evidence="6">
    <location>
        <begin position="111"/>
        <end position="350"/>
    </location>
</feature>
<dbReference type="InterPro" id="IPR047952">
    <property type="entry name" value="Transpos_IS4"/>
</dbReference>
<comment type="similarity">
    <text evidence="1">Belongs to the transposase 11 family.</text>
</comment>